<dbReference type="Pfam" id="PF03739">
    <property type="entry name" value="LptF_LptG"/>
    <property type="match status" value="1"/>
</dbReference>
<proteinExistence type="predicted"/>
<keyword evidence="3 6" id="KW-0812">Transmembrane</keyword>
<feature type="transmembrane region" description="Helical" evidence="6">
    <location>
        <begin position="278"/>
        <end position="299"/>
    </location>
</feature>
<evidence type="ECO:0000256" key="6">
    <source>
        <dbReference type="SAM" id="Phobius"/>
    </source>
</evidence>
<evidence type="ECO:0000256" key="4">
    <source>
        <dbReference type="ARBA" id="ARBA00022989"/>
    </source>
</evidence>
<name>A0A381RLI4_9ZZZZ</name>
<dbReference type="GO" id="GO:0015920">
    <property type="term" value="P:lipopolysaccharide transport"/>
    <property type="evidence" value="ECO:0007669"/>
    <property type="project" value="TreeGrafter"/>
</dbReference>
<comment type="subcellular location">
    <subcellularLocation>
        <location evidence="1">Cell membrane</location>
        <topology evidence="1">Multi-pass membrane protein</topology>
    </subcellularLocation>
</comment>
<evidence type="ECO:0000313" key="7">
    <source>
        <dbReference type="EMBL" id="SUZ91829.1"/>
    </source>
</evidence>
<evidence type="ECO:0000256" key="2">
    <source>
        <dbReference type="ARBA" id="ARBA00022475"/>
    </source>
</evidence>
<dbReference type="PANTHER" id="PTHR33529:SF6">
    <property type="entry name" value="YJGP_YJGQ FAMILY PERMEASE"/>
    <property type="match status" value="1"/>
</dbReference>
<sequence>MKRLDTYLLRQFLNILVIGLLGFVTVFIVVDLIENLDRFIDNAVPIGIILKYYFFTLPWFINIALPMATLIATVFSVGLMVKRNEWTAMKATGISLYRISIPLILVGFVLSFISYQFDNNLVSWGHEKRYSIERKYQKKRSKQNRRILKDIFLQKKESTHIALSKYRINKKFAEGITIIKLEEGKLHQRLDAKSMSWVDSLSSWILSNYSIRTFNSYGVETNVMISEKDTLFSFDLTPEDISQKFKSPEELNYKELTERIALLKENGVKTTRWEVEQYFKVSFAFTNLIVILFGLPLVVIKHKGGLSFGAGMSVFVIFGYYAFIKFGQSLGYKEVLEPLASAWIGNVVFSIGGLILLLFTRK</sequence>
<evidence type="ECO:0000256" key="5">
    <source>
        <dbReference type="ARBA" id="ARBA00023136"/>
    </source>
</evidence>
<dbReference type="InterPro" id="IPR005495">
    <property type="entry name" value="LptG/LptF_permease"/>
</dbReference>
<keyword evidence="5 6" id="KW-0472">Membrane</keyword>
<dbReference type="PANTHER" id="PTHR33529">
    <property type="entry name" value="SLR0882 PROTEIN-RELATED"/>
    <property type="match status" value="1"/>
</dbReference>
<feature type="transmembrane region" description="Helical" evidence="6">
    <location>
        <begin position="306"/>
        <end position="323"/>
    </location>
</feature>
<keyword evidence="2" id="KW-1003">Cell membrane</keyword>
<keyword evidence="4 6" id="KW-1133">Transmembrane helix</keyword>
<feature type="transmembrane region" description="Helical" evidence="6">
    <location>
        <begin position="53"/>
        <end position="75"/>
    </location>
</feature>
<protein>
    <recommendedName>
        <fullName evidence="8">YjgP/YjgQ family permease</fullName>
    </recommendedName>
</protein>
<gene>
    <name evidence="7" type="ORF">METZ01_LOCUS44683</name>
</gene>
<evidence type="ECO:0008006" key="8">
    <source>
        <dbReference type="Google" id="ProtNLM"/>
    </source>
</evidence>
<dbReference type="GO" id="GO:0043190">
    <property type="term" value="C:ATP-binding cassette (ABC) transporter complex"/>
    <property type="evidence" value="ECO:0007669"/>
    <property type="project" value="TreeGrafter"/>
</dbReference>
<organism evidence="7">
    <name type="scientific">marine metagenome</name>
    <dbReference type="NCBI Taxonomy" id="408172"/>
    <lineage>
        <taxon>unclassified sequences</taxon>
        <taxon>metagenomes</taxon>
        <taxon>ecological metagenomes</taxon>
    </lineage>
</organism>
<reference evidence="7" key="1">
    <citation type="submission" date="2018-05" db="EMBL/GenBank/DDBJ databases">
        <authorList>
            <person name="Lanie J.A."/>
            <person name="Ng W.-L."/>
            <person name="Kazmierczak K.M."/>
            <person name="Andrzejewski T.M."/>
            <person name="Davidsen T.M."/>
            <person name="Wayne K.J."/>
            <person name="Tettelin H."/>
            <person name="Glass J.I."/>
            <person name="Rusch D."/>
            <person name="Podicherti R."/>
            <person name="Tsui H.-C.T."/>
            <person name="Winkler M.E."/>
        </authorList>
    </citation>
    <scope>NUCLEOTIDE SEQUENCE</scope>
</reference>
<dbReference type="EMBL" id="UINC01002008">
    <property type="protein sequence ID" value="SUZ91829.1"/>
    <property type="molecule type" value="Genomic_DNA"/>
</dbReference>
<feature type="transmembrane region" description="Helical" evidence="6">
    <location>
        <begin position="12"/>
        <end position="33"/>
    </location>
</feature>
<evidence type="ECO:0000256" key="1">
    <source>
        <dbReference type="ARBA" id="ARBA00004651"/>
    </source>
</evidence>
<evidence type="ECO:0000256" key="3">
    <source>
        <dbReference type="ARBA" id="ARBA00022692"/>
    </source>
</evidence>
<accession>A0A381RLI4</accession>
<feature type="transmembrane region" description="Helical" evidence="6">
    <location>
        <begin position="96"/>
        <end position="117"/>
    </location>
</feature>
<dbReference type="AlphaFoldDB" id="A0A381RLI4"/>
<feature type="transmembrane region" description="Helical" evidence="6">
    <location>
        <begin position="343"/>
        <end position="360"/>
    </location>
</feature>